<sequence length="61" mass="6204">MNGDGSDGDKCSDGRGGGLGKGMGLLVVWGEGGRKAVVTGTVVIKMEIVIFPHYHTTAAVT</sequence>
<accession>A0A5B7JQ82</accession>
<comment type="caution">
    <text evidence="1">The sequence shown here is derived from an EMBL/GenBank/DDBJ whole genome shotgun (WGS) entry which is preliminary data.</text>
</comment>
<proteinExistence type="predicted"/>
<dbReference type="Proteomes" id="UP000324222">
    <property type="component" value="Unassembled WGS sequence"/>
</dbReference>
<name>A0A5B7JQ82_PORTR</name>
<keyword evidence="2" id="KW-1185">Reference proteome</keyword>
<evidence type="ECO:0000313" key="1">
    <source>
        <dbReference type="EMBL" id="MPC98242.1"/>
    </source>
</evidence>
<organism evidence="1 2">
    <name type="scientific">Portunus trituberculatus</name>
    <name type="common">Swimming crab</name>
    <name type="synonym">Neptunus trituberculatus</name>
    <dbReference type="NCBI Taxonomy" id="210409"/>
    <lineage>
        <taxon>Eukaryota</taxon>
        <taxon>Metazoa</taxon>
        <taxon>Ecdysozoa</taxon>
        <taxon>Arthropoda</taxon>
        <taxon>Crustacea</taxon>
        <taxon>Multicrustacea</taxon>
        <taxon>Malacostraca</taxon>
        <taxon>Eumalacostraca</taxon>
        <taxon>Eucarida</taxon>
        <taxon>Decapoda</taxon>
        <taxon>Pleocyemata</taxon>
        <taxon>Brachyura</taxon>
        <taxon>Eubrachyura</taxon>
        <taxon>Portunoidea</taxon>
        <taxon>Portunidae</taxon>
        <taxon>Portuninae</taxon>
        <taxon>Portunus</taxon>
    </lineage>
</organism>
<dbReference type="EMBL" id="VSRR010113226">
    <property type="protein sequence ID" value="MPC98242.1"/>
    <property type="molecule type" value="Genomic_DNA"/>
</dbReference>
<dbReference type="AlphaFoldDB" id="A0A5B7JQ82"/>
<reference evidence="1 2" key="1">
    <citation type="submission" date="2019-05" db="EMBL/GenBank/DDBJ databases">
        <title>Another draft genome of Portunus trituberculatus and its Hox gene families provides insights of decapod evolution.</title>
        <authorList>
            <person name="Jeong J.-H."/>
            <person name="Song I."/>
            <person name="Kim S."/>
            <person name="Choi T."/>
            <person name="Kim D."/>
            <person name="Ryu S."/>
            <person name="Kim W."/>
        </authorList>
    </citation>
    <scope>NUCLEOTIDE SEQUENCE [LARGE SCALE GENOMIC DNA]</scope>
    <source>
        <tissue evidence="1">Muscle</tissue>
    </source>
</reference>
<gene>
    <name evidence="1" type="ORF">E2C01_093602</name>
</gene>
<protein>
    <submittedName>
        <fullName evidence="1">Uncharacterized protein</fullName>
    </submittedName>
</protein>
<evidence type="ECO:0000313" key="2">
    <source>
        <dbReference type="Proteomes" id="UP000324222"/>
    </source>
</evidence>